<reference evidence="2" key="1">
    <citation type="journal article" date="2022" name="bioRxiv">
        <title>Sequencing and chromosome-scale assembly of the giantPleurodeles waltlgenome.</title>
        <authorList>
            <person name="Brown T."/>
            <person name="Elewa A."/>
            <person name="Iarovenko S."/>
            <person name="Subramanian E."/>
            <person name="Araus A.J."/>
            <person name="Petzold A."/>
            <person name="Susuki M."/>
            <person name="Suzuki K.-i.T."/>
            <person name="Hayashi T."/>
            <person name="Toyoda A."/>
            <person name="Oliveira C."/>
            <person name="Osipova E."/>
            <person name="Leigh N.D."/>
            <person name="Simon A."/>
            <person name="Yun M.H."/>
        </authorList>
    </citation>
    <scope>NUCLEOTIDE SEQUENCE</scope>
    <source>
        <strain evidence="2">20211129_DDA</strain>
        <tissue evidence="2">Liver</tissue>
    </source>
</reference>
<evidence type="ECO:0000256" key="1">
    <source>
        <dbReference type="SAM" id="MobiDB-lite"/>
    </source>
</evidence>
<keyword evidence="3" id="KW-1185">Reference proteome</keyword>
<evidence type="ECO:0008006" key="4">
    <source>
        <dbReference type="Google" id="ProtNLM"/>
    </source>
</evidence>
<dbReference type="Pfam" id="PF15671">
    <property type="entry name" value="PRR18"/>
    <property type="match status" value="1"/>
</dbReference>
<gene>
    <name evidence="2" type="ORF">NDU88_005392</name>
</gene>
<accession>A0AAV7RLB7</accession>
<proteinExistence type="predicted"/>
<protein>
    <recommendedName>
        <fullName evidence="4">Proline-rich protein 18</fullName>
    </recommendedName>
</protein>
<comment type="caution">
    <text evidence="2">The sequence shown here is derived from an EMBL/GenBank/DDBJ whole genome shotgun (WGS) entry which is preliminary data.</text>
</comment>
<evidence type="ECO:0000313" key="3">
    <source>
        <dbReference type="Proteomes" id="UP001066276"/>
    </source>
</evidence>
<evidence type="ECO:0000313" key="2">
    <source>
        <dbReference type="EMBL" id="KAJ1152617.1"/>
    </source>
</evidence>
<dbReference type="Proteomes" id="UP001066276">
    <property type="component" value="Chromosome 5"/>
</dbReference>
<sequence>MSLPPILSRQQQYAGGREAGKSQPPADTRPPQRQEALSSSWPSATLRRQLAQRAQAGAGKMPSPAAPALCRPREAGSSLRVPPPRPLQQPRPLWRSCESMVPPGRRASPPQPRAQEEGSRPTAPEEPLLRFSLRLTPEAALILQRRNLEKQLSARRPGPSAVPGCPRRAFACSRRGSPLEGRGGPKPPPQELLLKISLLNERHRYDDVEYEEEDCWAAGRVPDEGLVRRCTEWLRGVESAAAPDRLHSLPHLSITQ</sequence>
<name>A0AAV7RLB7_PLEWA</name>
<dbReference type="AlphaFoldDB" id="A0AAV7RLB7"/>
<dbReference type="EMBL" id="JANPWB010000009">
    <property type="protein sequence ID" value="KAJ1152617.1"/>
    <property type="molecule type" value="Genomic_DNA"/>
</dbReference>
<feature type="region of interest" description="Disordered" evidence="1">
    <location>
        <begin position="1"/>
        <end position="129"/>
    </location>
</feature>
<dbReference type="InterPro" id="IPR031369">
    <property type="entry name" value="PRR18"/>
</dbReference>
<feature type="compositionally biased region" description="Low complexity" evidence="1">
    <location>
        <begin position="46"/>
        <end position="59"/>
    </location>
</feature>
<organism evidence="2 3">
    <name type="scientific">Pleurodeles waltl</name>
    <name type="common">Iberian ribbed newt</name>
    <dbReference type="NCBI Taxonomy" id="8319"/>
    <lineage>
        <taxon>Eukaryota</taxon>
        <taxon>Metazoa</taxon>
        <taxon>Chordata</taxon>
        <taxon>Craniata</taxon>
        <taxon>Vertebrata</taxon>
        <taxon>Euteleostomi</taxon>
        <taxon>Amphibia</taxon>
        <taxon>Batrachia</taxon>
        <taxon>Caudata</taxon>
        <taxon>Salamandroidea</taxon>
        <taxon>Salamandridae</taxon>
        <taxon>Pleurodelinae</taxon>
        <taxon>Pleurodeles</taxon>
    </lineage>
</organism>